<dbReference type="InterPro" id="IPR039430">
    <property type="entry name" value="Thymidylate_kin-like_dom"/>
</dbReference>
<dbReference type="OrthoDB" id="9774907at2"/>
<dbReference type="GO" id="GO:0006235">
    <property type="term" value="P:dTTP biosynthetic process"/>
    <property type="evidence" value="ECO:0007669"/>
    <property type="project" value="UniProtKB-UniRule"/>
</dbReference>
<evidence type="ECO:0000259" key="13">
    <source>
        <dbReference type="Pfam" id="PF02223"/>
    </source>
</evidence>
<dbReference type="InterPro" id="IPR018095">
    <property type="entry name" value="Thymidylate_kin_CS"/>
</dbReference>
<dbReference type="GO" id="GO:0004798">
    <property type="term" value="F:dTMP kinase activity"/>
    <property type="evidence" value="ECO:0007669"/>
    <property type="project" value="UniProtKB-UniRule"/>
</dbReference>
<evidence type="ECO:0000313" key="14">
    <source>
        <dbReference type="EMBL" id="KLE36084.1"/>
    </source>
</evidence>
<dbReference type="PROSITE" id="PS01331">
    <property type="entry name" value="THYMIDYLATE_KINASE"/>
    <property type="match status" value="1"/>
</dbReference>
<dbReference type="InterPro" id="IPR027417">
    <property type="entry name" value="P-loop_NTPase"/>
</dbReference>
<dbReference type="GO" id="GO:0005524">
    <property type="term" value="F:ATP binding"/>
    <property type="evidence" value="ECO:0007669"/>
    <property type="project" value="UniProtKB-UniRule"/>
</dbReference>
<dbReference type="GO" id="GO:0006233">
    <property type="term" value="P:dTDP biosynthetic process"/>
    <property type="evidence" value="ECO:0007669"/>
    <property type="project" value="InterPro"/>
</dbReference>
<evidence type="ECO:0000256" key="1">
    <source>
        <dbReference type="ARBA" id="ARBA00009776"/>
    </source>
</evidence>
<dbReference type="SUPFAM" id="SSF52540">
    <property type="entry name" value="P-loop containing nucleoside triphosphate hydrolases"/>
    <property type="match status" value="1"/>
</dbReference>
<evidence type="ECO:0000256" key="3">
    <source>
        <dbReference type="ARBA" id="ARBA00017144"/>
    </source>
</evidence>
<dbReference type="Proteomes" id="UP000053464">
    <property type="component" value="Unassembled WGS sequence"/>
</dbReference>
<dbReference type="EMBL" id="LBHB01000001">
    <property type="protein sequence ID" value="KLE36084.1"/>
    <property type="molecule type" value="Genomic_DNA"/>
</dbReference>
<evidence type="ECO:0000256" key="11">
    <source>
        <dbReference type="ARBA" id="ARBA00057735"/>
    </source>
</evidence>
<evidence type="ECO:0000256" key="10">
    <source>
        <dbReference type="ARBA" id="ARBA00048743"/>
    </source>
</evidence>
<comment type="similarity">
    <text evidence="1 12">Belongs to the thymidylate kinase family.</text>
</comment>
<evidence type="ECO:0000256" key="4">
    <source>
        <dbReference type="ARBA" id="ARBA00022679"/>
    </source>
</evidence>
<dbReference type="RefSeq" id="WP_047003511.1">
    <property type="nucleotide sequence ID" value="NZ_LBHB01000001.1"/>
</dbReference>
<dbReference type="FunFam" id="3.40.50.300:FF:000225">
    <property type="entry name" value="Thymidylate kinase"/>
    <property type="match status" value="1"/>
</dbReference>
<dbReference type="Pfam" id="PF02223">
    <property type="entry name" value="Thymidylate_kin"/>
    <property type="match status" value="1"/>
</dbReference>
<dbReference type="STRING" id="1581420.AAW00_03815"/>
<reference evidence="14 15" key="1">
    <citation type="submission" date="2015-04" db="EMBL/GenBank/DDBJ databases">
        <title>The draft genome sequence of Erythrobacter luteus KA37.</title>
        <authorList>
            <person name="Zhuang L."/>
            <person name="Liu Y."/>
            <person name="Shao Z."/>
        </authorList>
    </citation>
    <scope>NUCLEOTIDE SEQUENCE [LARGE SCALE GENOMIC DNA]</scope>
    <source>
        <strain evidence="14 15">KA37</strain>
    </source>
</reference>
<comment type="caution">
    <text evidence="14">The sequence shown here is derived from an EMBL/GenBank/DDBJ whole genome shotgun (WGS) entry which is preliminary data.</text>
</comment>
<evidence type="ECO:0000256" key="5">
    <source>
        <dbReference type="ARBA" id="ARBA00022727"/>
    </source>
</evidence>
<dbReference type="AlphaFoldDB" id="A0A0G9MZR9"/>
<sequence>MRSGRFISLEGGEGVGKSTQAAMLADALRGRGLGVLQTREPGGTPGAEAIRALLLDKQYDWDASAEALLFAAARSDHVVHAIRPALERGDWVVCDRFVDSSRAYQAGGDDLSDDAILSLHTIGSYALMPDVTFLLQADGAAVAERLAARDSDGADRIGARSAAYHARVAQRFRDLAAMDPERFVLVDASGSPHDVHLRIMRAMAPLLGEGG</sequence>
<keyword evidence="4 12" id="KW-0808">Transferase</keyword>
<dbReference type="GO" id="GO:0005829">
    <property type="term" value="C:cytosol"/>
    <property type="evidence" value="ECO:0007669"/>
    <property type="project" value="TreeGrafter"/>
</dbReference>
<name>A0A0G9MZR9_9SPHN</name>
<dbReference type="CDD" id="cd01672">
    <property type="entry name" value="TMPK"/>
    <property type="match status" value="1"/>
</dbReference>
<keyword evidence="15" id="KW-1185">Reference proteome</keyword>
<accession>A0A0G9MZR9</accession>
<feature type="binding site" evidence="12">
    <location>
        <begin position="11"/>
        <end position="18"/>
    </location>
    <ligand>
        <name>ATP</name>
        <dbReference type="ChEBI" id="CHEBI:30616"/>
    </ligand>
</feature>
<proteinExistence type="inferred from homology"/>
<evidence type="ECO:0000256" key="2">
    <source>
        <dbReference type="ARBA" id="ARBA00012980"/>
    </source>
</evidence>
<comment type="catalytic activity">
    <reaction evidence="10 12">
        <text>dTMP + ATP = dTDP + ADP</text>
        <dbReference type="Rhea" id="RHEA:13517"/>
        <dbReference type="ChEBI" id="CHEBI:30616"/>
        <dbReference type="ChEBI" id="CHEBI:58369"/>
        <dbReference type="ChEBI" id="CHEBI:63528"/>
        <dbReference type="ChEBI" id="CHEBI:456216"/>
        <dbReference type="EC" id="2.7.4.9"/>
    </reaction>
</comment>
<organism evidence="14 15">
    <name type="scientific">Aurantiacibacter luteus</name>
    <dbReference type="NCBI Taxonomy" id="1581420"/>
    <lineage>
        <taxon>Bacteria</taxon>
        <taxon>Pseudomonadati</taxon>
        <taxon>Pseudomonadota</taxon>
        <taxon>Alphaproteobacteria</taxon>
        <taxon>Sphingomonadales</taxon>
        <taxon>Erythrobacteraceae</taxon>
        <taxon>Aurantiacibacter</taxon>
    </lineage>
</organism>
<dbReference type="HAMAP" id="MF_00165">
    <property type="entry name" value="Thymidylate_kinase"/>
    <property type="match status" value="1"/>
</dbReference>
<dbReference type="InterPro" id="IPR018094">
    <property type="entry name" value="Thymidylate_kinase"/>
</dbReference>
<keyword evidence="7 12" id="KW-0418">Kinase</keyword>
<dbReference type="PANTHER" id="PTHR10344">
    <property type="entry name" value="THYMIDYLATE KINASE"/>
    <property type="match status" value="1"/>
</dbReference>
<evidence type="ECO:0000313" key="15">
    <source>
        <dbReference type="Proteomes" id="UP000053464"/>
    </source>
</evidence>
<keyword evidence="8 12" id="KW-0067">ATP-binding</keyword>
<dbReference type="NCBIfam" id="TIGR00041">
    <property type="entry name" value="DTMP_kinase"/>
    <property type="match status" value="1"/>
</dbReference>
<evidence type="ECO:0000256" key="7">
    <source>
        <dbReference type="ARBA" id="ARBA00022777"/>
    </source>
</evidence>
<evidence type="ECO:0000256" key="8">
    <source>
        <dbReference type="ARBA" id="ARBA00022840"/>
    </source>
</evidence>
<keyword evidence="6 12" id="KW-0547">Nucleotide-binding</keyword>
<protein>
    <recommendedName>
        <fullName evidence="3 12">Thymidylate kinase</fullName>
        <ecNumber evidence="2 12">2.7.4.9</ecNumber>
    </recommendedName>
    <alternativeName>
        <fullName evidence="9 12">dTMP kinase</fullName>
    </alternativeName>
</protein>
<keyword evidence="5 12" id="KW-0545">Nucleotide biosynthesis</keyword>
<evidence type="ECO:0000256" key="12">
    <source>
        <dbReference type="HAMAP-Rule" id="MF_00165"/>
    </source>
</evidence>
<comment type="function">
    <text evidence="11 12">Phosphorylation of dTMP to form dTDP in both de novo and salvage pathways of dTTP synthesis.</text>
</comment>
<dbReference type="GO" id="GO:0006227">
    <property type="term" value="P:dUDP biosynthetic process"/>
    <property type="evidence" value="ECO:0007669"/>
    <property type="project" value="TreeGrafter"/>
</dbReference>
<gene>
    <name evidence="12" type="primary">tmk</name>
    <name evidence="14" type="ORF">AAW00_03815</name>
</gene>
<evidence type="ECO:0000256" key="6">
    <source>
        <dbReference type="ARBA" id="ARBA00022741"/>
    </source>
</evidence>
<dbReference type="Gene3D" id="3.40.50.300">
    <property type="entry name" value="P-loop containing nucleotide triphosphate hydrolases"/>
    <property type="match status" value="1"/>
</dbReference>
<dbReference type="EC" id="2.7.4.9" evidence="2 12"/>
<dbReference type="PANTHER" id="PTHR10344:SF4">
    <property type="entry name" value="UMP-CMP KINASE 2, MITOCHONDRIAL"/>
    <property type="match status" value="1"/>
</dbReference>
<dbReference type="PATRIC" id="fig|1581420.6.peg.771"/>
<evidence type="ECO:0000256" key="9">
    <source>
        <dbReference type="ARBA" id="ARBA00029962"/>
    </source>
</evidence>
<feature type="domain" description="Thymidylate kinase-like" evidence="13">
    <location>
        <begin position="9"/>
        <end position="199"/>
    </location>
</feature>